<feature type="domain" description="ABC transporter" evidence="3">
    <location>
        <begin position="3"/>
        <end position="214"/>
    </location>
</feature>
<dbReference type="AlphaFoldDB" id="A0A9X1V070"/>
<keyword evidence="2 4" id="KW-0067">ATP-binding</keyword>
<dbReference type="SUPFAM" id="SSF52540">
    <property type="entry name" value="P-loop containing nucleoside triphosphate hydrolases"/>
    <property type="match status" value="1"/>
</dbReference>
<dbReference type="InterPro" id="IPR003439">
    <property type="entry name" value="ABC_transporter-like_ATP-bd"/>
</dbReference>
<name>A0A9X1V070_9FLAO</name>
<reference evidence="4" key="1">
    <citation type="submission" date="2022-03" db="EMBL/GenBank/DDBJ databases">
        <title>Gramella crocea sp. nov., isolated from activated sludge of a seafood processing plant.</title>
        <authorList>
            <person name="Zhang X."/>
        </authorList>
    </citation>
    <scope>NUCLEOTIDE SEQUENCE</scope>
    <source>
        <strain evidence="4">YJ019</strain>
    </source>
</reference>
<proteinExistence type="predicted"/>
<sequence>MIFELDNVELSFSGKDVLYGVYIKAETGKITGILGSNGCGKTSLLRIFFGNLKCNNKLVRIDQKSTLKDLYTFEKVKFLPQNDLLPNNISLNRLFRIYKVSWSGFLSKFPDFKNYRKSKMSELSGGEKRVISIWLTLKSDSNLILLDEPFTHLSPLNIEIIKKELVLEKKNKAIILTDHLYRHLLEITDDLYFIQDGCSKEIKDPEKLKEIGYAVF</sequence>
<dbReference type="RefSeq" id="WP_240711791.1">
    <property type="nucleotide sequence ID" value="NZ_JAKVTV010000001.1"/>
</dbReference>
<keyword evidence="5" id="KW-1185">Reference proteome</keyword>
<dbReference type="Proteomes" id="UP001139226">
    <property type="component" value="Unassembled WGS sequence"/>
</dbReference>
<dbReference type="InterPro" id="IPR027417">
    <property type="entry name" value="P-loop_NTPase"/>
</dbReference>
<organism evidence="4 5">
    <name type="scientific">Christiangramia lutea</name>
    <dbReference type="NCBI Taxonomy" id="1607951"/>
    <lineage>
        <taxon>Bacteria</taxon>
        <taxon>Pseudomonadati</taxon>
        <taxon>Bacteroidota</taxon>
        <taxon>Flavobacteriia</taxon>
        <taxon>Flavobacteriales</taxon>
        <taxon>Flavobacteriaceae</taxon>
        <taxon>Christiangramia</taxon>
    </lineage>
</organism>
<evidence type="ECO:0000256" key="2">
    <source>
        <dbReference type="ARBA" id="ARBA00022840"/>
    </source>
</evidence>
<protein>
    <submittedName>
        <fullName evidence="4">ABC transporter ATP-binding protein</fullName>
    </submittedName>
</protein>
<dbReference type="SMART" id="SM00382">
    <property type="entry name" value="AAA"/>
    <property type="match status" value="1"/>
</dbReference>
<gene>
    <name evidence="4" type="ORF">ML462_00600</name>
</gene>
<dbReference type="InterPro" id="IPR003593">
    <property type="entry name" value="AAA+_ATPase"/>
</dbReference>
<keyword evidence="1" id="KW-0547">Nucleotide-binding</keyword>
<comment type="caution">
    <text evidence="4">The sequence shown here is derived from an EMBL/GenBank/DDBJ whole genome shotgun (WGS) entry which is preliminary data.</text>
</comment>
<evidence type="ECO:0000313" key="5">
    <source>
        <dbReference type="Proteomes" id="UP001139226"/>
    </source>
</evidence>
<dbReference type="Gene3D" id="3.40.50.300">
    <property type="entry name" value="P-loop containing nucleotide triphosphate hydrolases"/>
    <property type="match status" value="1"/>
</dbReference>
<dbReference type="PANTHER" id="PTHR43158:SF1">
    <property type="entry name" value="ABC TRANSPORTER, ATP-BINDING PROTEIN"/>
    <property type="match status" value="1"/>
</dbReference>
<evidence type="ECO:0000256" key="1">
    <source>
        <dbReference type="ARBA" id="ARBA00022741"/>
    </source>
</evidence>
<dbReference type="PROSITE" id="PS50893">
    <property type="entry name" value="ABC_TRANSPORTER_2"/>
    <property type="match status" value="1"/>
</dbReference>
<dbReference type="PANTHER" id="PTHR43158">
    <property type="entry name" value="SKFA PEPTIDE EXPORT ATP-BINDING PROTEIN SKFE"/>
    <property type="match status" value="1"/>
</dbReference>
<accession>A0A9X1V070</accession>
<dbReference type="EMBL" id="JAKVTV010000001">
    <property type="protein sequence ID" value="MCH4821659.1"/>
    <property type="molecule type" value="Genomic_DNA"/>
</dbReference>
<dbReference type="Pfam" id="PF00005">
    <property type="entry name" value="ABC_tran"/>
    <property type="match status" value="1"/>
</dbReference>
<evidence type="ECO:0000313" key="4">
    <source>
        <dbReference type="EMBL" id="MCH4821659.1"/>
    </source>
</evidence>
<dbReference type="GO" id="GO:0005524">
    <property type="term" value="F:ATP binding"/>
    <property type="evidence" value="ECO:0007669"/>
    <property type="project" value="UniProtKB-KW"/>
</dbReference>
<evidence type="ECO:0000259" key="3">
    <source>
        <dbReference type="PROSITE" id="PS50893"/>
    </source>
</evidence>
<dbReference type="GO" id="GO:0016887">
    <property type="term" value="F:ATP hydrolysis activity"/>
    <property type="evidence" value="ECO:0007669"/>
    <property type="project" value="InterPro"/>
</dbReference>